<organism evidence="1 2">
    <name type="scientific">Flavobacterium nakdongensis</name>
    <dbReference type="NCBI Taxonomy" id="3073563"/>
    <lineage>
        <taxon>Bacteria</taxon>
        <taxon>Pseudomonadati</taxon>
        <taxon>Bacteroidota</taxon>
        <taxon>Flavobacteriia</taxon>
        <taxon>Flavobacteriales</taxon>
        <taxon>Flavobacteriaceae</taxon>
        <taxon>Flavobacterium</taxon>
    </lineage>
</organism>
<proteinExistence type="predicted"/>
<protein>
    <submittedName>
        <fullName evidence="1">Gliding motility-associated C-terminal domain-containing protein</fullName>
    </submittedName>
</protein>
<reference evidence="1" key="1">
    <citation type="submission" date="2023-09" db="EMBL/GenBank/DDBJ databases">
        <title>Flavobacterium sp. 20NA77.7 isolated from freshwater.</title>
        <authorList>
            <person name="Le V."/>
            <person name="Ko S.-R."/>
            <person name="Ahn C.-Y."/>
            <person name="Oh H.-M."/>
        </authorList>
    </citation>
    <scope>NUCLEOTIDE SEQUENCE</scope>
    <source>
        <strain evidence="1">20NA77.7</strain>
    </source>
</reference>
<sequence length="596" mass="66247">MFKKIIPFIFFFNFIWGQNITLYHQFNGRYDFTFVGNTLNPSENSFQTSPSVFTTSSASLNLGSGDVIEKAYLYWAGCGTGDFDVKLNGTDITASRTFTNILNQGFVFNFFSAFADVTSLVQTQGNGTYTLSDLDVSSFINFHFQNKTNFAGWAIVVVYKNTNLPLNQLNVYDGLQVVSQLQNNLDVPLNALNVIDNQNAKIGFIAWEGDSGLAVNETLRINGNIISNPPLNPANNAFNGTNSVTNSNTLYNMDLDIYSIQNNINIGDTSALIQLTSGQDYVMINTIVTKLNSQLPDATIQITDNTLTCNSRTISIDYEVFNTNCTNFLPAQTPITFYANGIAVGTTYTQNNIPIDGSETGIITLTIPASIPLQFNLVAVVDDTGNHIGIVTEILENNNSFTYPITLLTSPQFNPLEDLVSCNLGFTRGYFDFSEYEDLVKVNATDTVSFYETENDALVGTNSISNFTFYEAQTTPKIIWIRLNNATNCYSITSFILKTKNCPPEIFNAVSPNNDELNETFYISGLRNIFVNFKLEIYNRWGKLIWTGNQNKPDWDGRIENGVGSDLAPGGTYFYILYLNDPDYPNAINGSLLLKR</sequence>
<gene>
    <name evidence="1" type="ORF">RF683_05915</name>
</gene>
<dbReference type="InterPro" id="IPR013783">
    <property type="entry name" value="Ig-like_fold"/>
</dbReference>
<dbReference type="Pfam" id="PF13585">
    <property type="entry name" value="CHU_C"/>
    <property type="match status" value="1"/>
</dbReference>
<dbReference type="RefSeq" id="WP_309531417.1">
    <property type="nucleotide sequence ID" value="NZ_CP133721.1"/>
</dbReference>
<dbReference type="NCBIfam" id="TIGR04131">
    <property type="entry name" value="Bac_Flav_CTERM"/>
    <property type="match status" value="1"/>
</dbReference>
<accession>A0ABY9R6Y4</accession>
<dbReference type="Gene3D" id="2.60.40.10">
    <property type="entry name" value="Immunoglobulins"/>
    <property type="match status" value="1"/>
</dbReference>
<dbReference type="InterPro" id="IPR026341">
    <property type="entry name" value="T9SS_type_B"/>
</dbReference>
<keyword evidence="2" id="KW-1185">Reference proteome</keyword>
<dbReference type="Proteomes" id="UP001180481">
    <property type="component" value="Chromosome"/>
</dbReference>
<evidence type="ECO:0000313" key="2">
    <source>
        <dbReference type="Proteomes" id="UP001180481"/>
    </source>
</evidence>
<evidence type="ECO:0000313" key="1">
    <source>
        <dbReference type="EMBL" id="WMW77032.1"/>
    </source>
</evidence>
<name>A0ABY9R6Y4_9FLAO</name>
<dbReference type="EMBL" id="CP133721">
    <property type="protein sequence ID" value="WMW77032.1"/>
    <property type="molecule type" value="Genomic_DNA"/>
</dbReference>